<dbReference type="Gramene" id="QL04p044566:mrna">
    <property type="protein sequence ID" value="QL04p044566:mrna:CDS:2"/>
    <property type="gene ID" value="QL04p044566"/>
</dbReference>
<dbReference type="OMA" id="PLKCALH"/>
<keyword evidence="2" id="KW-1185">Reference proteome</keyword>
<dbReference type="EMBL" id="LRBV02000004">
    <property type="status" value="NOT_ANNOTATED_CDS"/>
    <property type="molecule type" value="Genomic_DNA"/>
</dbReference>
<evidence type="ECO:0008006" key="3">
    <source>
        <dbReference type="Google" id="ProtNLM"/>
    </source>
</evidence>
<reference evidence="1 2" key="1">
    <citation type="journal article" date="2016" name="G3 (Bethesda)">
        <title>First Draft Assembly and Annotation of the Genome of a California Endemic Oak Quercus lobata Nee (Fagaceae).</title>
        <authorList>
            <person name="Sork V.L."/>
            <person name="Fitz-Gibbon S.T."/>
            <person name="Puiu D."/>
            <person name="Crepeau M."/>
            <person name="Gugger P.F."/>
            <person name="Sherman R."/>
            <person name="Stevens K."/>
            <person name="Langley C.H."/>
            <person name="Pellegrini M."/>
            <person name="Salzberg S.L."/>
        </authorList>
    </citation>
    <scope>NUCLEOTIDE SEQUENCE [LARGE SCALE GENOMIC DNA]</scope>
    <source>
        <strain evidence="1 2">cv. SW786</strain>
    </source>
</reference>
<sequence length="299" mass="34172">MSRPHDLPHPFFHFGNPFQMISPKGSNLSKRLLLLLNNFEETLTGRLRKLNPEDKDGVLSLSWIKLAMLLLCETHNDIKTLIAELELPVCDWDEKWIDAYLDINVNLLDIYNAFNSEISRLNQGHLLLQCVLHNLDSNSSKQIIKNPRVENCRQHISSKNPRVENYSTILNKLVESLDLPNYVKYSAKGKVLMRATYGVKVKTLFICSAFALAFSGFARKLFDLNGDDKYMWAQAFSGLQTSINSEIRNLYSNGRFTVLKELEAVDTSVKKLYPMIQDGVDPIEVEAFQNFVSDLARRA</sequence>
<dbReference type="PANTHER" id="PTHR31509">
    <property type="entry name" value="BPS1-LIKE PROTEIN"/>
    <property type="match status" value="1"/>
</dbReference>
<evidence type="ECO:0000313" key="1">
    <source>
        <dbReference type="EnsemblPlants" id="QL04p044566:mrna:CDS:2"/>
    </source>
</evidence>
<evidence type="ECO:0000313" key="2">
    <source>
        <dbReference type="Proteomes" id="UP000594261"/>
    </source>
</evidence>
<accession>A0A7N2LGG7</accession>
<dbReference type="FunCoup" id="A0A7N2LGG7">
    <property type="interactions" value="1490"/>
</dbReference>
<protein>
    <recommendedName>
        <fullName evidence="3">BPS1-like protein</fullName>
    </recommendedName>
</protein>
<dbReference type="EnsemblPlants" id="QL04p044566:mrna">
    <property type="protein sequence ID" value="QL04p044566:mrna:CDS:2"/>
    <property type="gene ID" value="QL04p044566"/>
</dbReference>
<dbReference type="AlphaFoldDB" id="A0A7N2LGG7"/>
<proteinExistence type="predicted"/>
<name>A0A7N2LGG7_QUELO</name>
<dbReference type="InParanoid" id="A0A7N2LGG7"/>
<reference evidence="1" key="2">
    <citation type="submission" date="2021-01" db="UniProtKB">
        <authorList>
            <consortium name="EnsemblPlants"/>
        </authorList>
    </citation>
    <scope>IDENTIFICATION</scope>
</reference>
<organism evidence="1 2">
    <name type="scientific">Quercus lobata</name>
    <name type="common">Valley oak</name>
    <dbReference type="NCBI Taxonomy" id="97700"/>
    <lineage>
        <taxon>Eukaryota</taxon>
        <taxon>Viridiplantae</taxon>
        <taxon>Streptophyta</taxon>
        <taxon>Embryophyta</taxon>
        <taxon>Tracheophyta</taxon>
        <taxon>Spermatophyta</taxon>
        <taxon>Magnoliopsida</taxon>
        <taxon>eudicotyledons</taxon>
        <taxon>Gunneridae</taxon>
        <taxon>Pentapetalae</taxon>
        <taxon>rosids</taxon>
        <taxon>fabids</taxon>
        <taxon>Fagales</taxon>
        <taxon>Fagaceae</taxon>
        <taxon>Quercus</taxon>
    </lineage>
</organism>
<dbReference type="Proteomes" id="UP000594261">
    <property type="component" value="Chromosome 4"/>
</dbReference>